<dbReference type="GO" id="GO:0004824">
    <property type="term" value="F:lysine-tRNA ligase activity"/>
    <property type="evidence" value="ECO:0007669"/>
    <property type="project" value="UniProtKB-EC"/>
</dbReference>
<evidence type="ECO:0000256" key="7">
    <source>
        <dbReference type="ARBA" id="ARBA00048573"/>
    </source>
</evidence>
<comment type="catalytic activity">
    <reaction evidence="7 8">
        <text>tRNA(Lys) + L-lysine + ATP = L-lysyl-tRNA(Lys) + AMP + diphosphate</text>
        <dbReference type="Rhea" id="RHEA:20792"/>
        <dbReference type="Rhea" id="RHEA-COMP:9696"/>
        <dbReference type="Rhea" id="RHEA-COMP:9697"/>
        <dbReference type="ChEBI" id="CHEBI:30616"/>
        <dbReference type="ChEBI" id="CHEBI:32551"/>
        <dbReference type="ChEBI" id="CHEBI:33019"/>
        <dbReference type="ChEBI" id="CHEBI:78442"/>
        <dbReference type="ChEBI" id="CHEBI:78529"/>
        <dbReference type="ChEBI" id="CHEBI:456215"/>
        <dbReference type="EC" id="6.1.1.6"/>
    </reaction>
</comment>
<gene>
    <name evidence="10" type="ORF">JOC49_001988</name>
</gene>
<reference evidence="10 11" key="1">
    <citation type="submission" date="2021-01" db="EMBL/GenBank/DDBJ databases">
        <title>Genomic Encyclopedia of Type Strains, Phase IV (KMG-IV): sequencing the most valuable type-strain genomes for metagenomic binning, comparative biology and taxonomic classification.</title>
        <authorList>
            <person name="Goeker M."/>
        </authorList>
    </citation>
    <scope>NUCLEOTIDE SEQUENCE [LARGE SCALE GENOMIC DNA]</scope>
    <source>
        <strain evidence="10 11">DSM 24436</strain>
    </source>
</reference>
<dbReference type="InterPro" id="IPR044136">
    <property type="entry name" value="Lys-tRNA-ligase_II_N"/>
</dbReference>
<keyword evidence="11" id="KW-1185">Reference proteome</keyword>
<proteinExistence type="predicted"/>
<dbReference type="InterPro" id="IPR002313">
    <property type="entry name" value="Lys-tRNA-ligase_II"/>
</dbReference>
<dbReference type="InterPro" id="IPR004365">
    <property type="entry name" value="NA-bd_OB_tRNA"/>
</dbReference>
<dbReference type="InterPro" id="IPR004364">
    <property type="entry name" value="Aa-tRNA-synt_II"/>
</dbReference>
<dbReference type="NCBIfam" id="TIGR00499">
    <property type="entry name" value="lysS_bact"/>
    <property type="match status" value="1"/>
</dbReference>
<accession>A0ABS2MSQ8</accession>
<evidence type="ECO:0000313" key="11">
    <source>
        <dbReference type="Proteomes" id="UP000767854"/>
    </source>
</evidence>
<name>A0ABS2MSQ8_9FIRM</name>
<dbReference type="NCBIfam" id="NF001756">
    <property type="entry name" value="PRK00484.1"/>
    <property type="match status" value="1"/>
</dbReference>
<keyword evidence="2 10" id="KW-0436">Ligase</keyword>
<comment type="cofactor">
    <cofactor evidence="8">
        <name>Mg(2+)</name>
        <dbReference type="ChEBI" id="CHEBI:18420"/>
    </cofactor>
    <text evidence="8">Binds 3 Mg(2+) ions per subunit.</text>
</comment>
<keyword evidence="5" id="KW-0067">ATP-binding</keyword>
<keyword evidence="4" id="KW-0547">Nucleotide-binding</keyword>
<dbReference type="Pfam" id="PF00152">
    <property type="entry name" value="tRNA-synt_2"/>
    <property type="match status" value="1"/>
</dbReference>
<evidence type="ECO:0000313" key="10">
    <source>
        <dbReference type="EMBL" id="MBM7562428.1"/>
    </source>
</evidence>
<dbReference type="InterPro" id="IPR012340">
    <property type="entry name" value="NA-bd_OB-fold"/>
</dbReference>
<evidence type="ECO:0000256" key="6">
    <source>
        <dbReference type="ARBA" id="ARBA00023146"/>
    </source>
</evidence>
<dbReference type="Gene3D" id="2.40.50.140">
    <property type="entry name" value="Nucleic acid-binding proteins"/>
    <property type="match status" value="1"/>
</dbReference>
<keyword evidence="6" id="KW-0030">Aminoacyl-tRNA synthetase</keyword>
<evidence type="ECO:0000256" key="1">
    <source>
        <dbReference type="ARBA" id="ARBA00013166"/>
    </source>
</evidence>
<dbReference type="InterPro" id="IPR006195">
    <property type="entry name" value="aa-tRNA-synth_II"/>
</dbReference>
<dbReference type="SUPFAM" id="SSF50249">
    <property type="entry name" value="Nucleic acid-binding proteins"/>
    <property type="match status" value="1"/>
</dbReference>
<feature type="domain" description="Aminoacyl-transfer RNA synthetases class-II family profile" evidence="9">
    <location>
        <begin position="178"/>
        <end position="485"/>
    </location>
</feature>
<keyword evidence="8" id="KW-0460">Magnesium</keyword>
<dbReference type="Gene3D" id="3.30.930.10">
    <property type="entry name" value="Bira Bifunctional Protein, Domain 2"/>
    <property type="match status" value="1"/>
</dbReference>
<evidence type="ECO:0000259" key="9">
    <source>
        <dbReference type="PROSITE" id="PS50862"/>
    </source>
</evidence>
<dbReference type="InterPro" id="IPR045864">
    <property type="entry name" value="aa-tRNA-synth_II/BPL/LPL"/>
</dbReference>
<dbReference type="EC" id="6.1.1.6" evidence="1 8"/>
<dbReference type="PROSITE" id="PS50862">
    <property type="entry name" value="AA_TRNA_LIGASE_II"/>
    <property type="match status" value="1"/>
</dbReference>
<keyword evidence="3 8" id="KW-0479">Metal-binding</keyword>
<dbReference type="Pfam" id="PF01336">
    <property type="entry name" value="tRNA_anti-codon"/>
    <property type="match status" value="1"/>
</dbReference>
<evidence type="ECO:0000256" key="4">
    <source>
        <dbReference type="ARBA" id="ARBA00022741"/>
    </source>
</evidence>
<dbReference type="InterPro" id="IPR018149">
    <property type="entry name" value="Lys-tRNA-synth_II_C"/>
</dbReference>
<comment type="caution">
    <text evidence="10">The sequence shown here is derived from an EMBL/GenBank/DDBJ whole genome shotgun (WGS) entry which is preliminary data.</text>
</comment>
<dbReference type="RefSeq" id="WP_204664854.1">
    <property type="nucleotide sequence ID" value="NZ_JAFBDT010000018.1"/>
</dbReference>
<protein>
    <recommendedName>
        <fullName evidence="1 8">Lysine--tRNA ligase</fullName>
        <ecNumber evidence="1 8">6.1.1.6</ecNumber>
    </recommendedName>
</protein>
<dbReference type="SUPFAM" id="SSF55681">
    <property type="entry name" value="Class II aaRS and biotin synthetases"/>
    <property type="match status" value="1"/>
</dbReference>
<dbReference type="CDD" id="cd04322">
    <property type="entry name" value="LysRS_N"/>
    <property type="match status" value="1"/>
</dbReference>
<dbReference type="PRINTS" id="PR00982">
    <property type="entry name" value="TRNASYNTHLYS"/>
</dbReference>
<dbReference type="Proteomes" id="UP000767854">
    <property type="component" value="Unassembled WGS sequence"/>
</dbReference>
<evidence type="ECO:0000256" key="5">
    <source>
        <dbReference type="ARBA" id="ARBA00022840"/>
    </source>
</evidence>
<evidence type="ECO:0000256" key="2">
    <source>
        <dbReference type="ARBA" id="ARBA00022598"/>
    </source>
</evidence>
<evidence type="ECO:0000256" key="3">
    <source>
        <dbReference type="ARBA" id="ARBA00022723"/>
    </source>
</evidence>
<dbReference type="PANTHER" id="PTHR42918:SF15">
    <property type="entry name" value="LYSINE--TRNA LIGASE, CHLOROPLASTIC_MITOCHONDRIAL"/>
    <property type="match status" value="1"/>
</dbReference>
<dbReference type="PANTHER" id="PTHR42918">
    <property type="entry name" value="LYSYL-TRNA SYNTHETASE"/>
    <property type="match status" value="1"/>
</dbReference>
<organism evidence="10 11">
    <name type="scientific">Fusibacter tunisiensis</name>
    <dbReference type="NCBI Taxonomy" id="1008308"/>
    <lineage>
        <taxon>Bacteria</taxon>
        <taxon>Bacillati</taxon>
        <taxon>Bacillota</taxon>
        <taxon>Clostridia</taxon>
        <taxon>Eubacteriales</taxon>
        <taxon>Eubacteriales Family XII. Incertae Sedis</taxon>
        <taxon>Fusibacter</taxon>
    </lineage>
</organism>
<evidence type="ECO:0000256" key="8">
    <source>
        <dbReference type="RuleBase" id="RU000336"/>
    </source>
</evidence>
<dbReference type="EMBL" id="JAFBDT010000018">
    <property type="protein sequence ID" value="MBM7562428.1"/>
    <property type="molecule type" value="Genomic_DNA"/>
</dbReference>
<sequence>MTEQERIRIGKLDELKALGVDPFGGKFDVTHYSQSILDTYESYTKEELAEMAVEVAVAGRIMTRRTKGKAGFMHIQDRDSQIQIYLRQDSMSEKDYKVFDLCDIGDIVGIIGTVFKTNTGEISVKASQYIHLTKALKPLPEKFHGISDEEMKLRKRYLDIIMDRDVKEIFLKKQKFWASIRNFLIEHDFLEVETPVLETSSGGAAATPFKTHHNALDIDVFLRISMGELWQKKLLVAGYDKTFEIGRQFRNEGMSNEHLQDYTQMEFYWAYADFEMGMEFCKDMYRRVTKAVMGSSKFSTRGFDIDMDRDWEIYDFETIVAEKTGINVFDTSKEAIMAYLDEKGIEHDPNVGFWRLVDVLWKTVRKDLAGPGFLVGQPVQLNPLPKRLPSDDRKVAQMQIVLAGSEMGNGYTELNNPLDLEERFKEQRSMSEAGDTEAHEHDESFIEALRYGMPPAFGFGVSERLFSVMMDRPIRECVFFPLMKPRS</sequence>